<dbReference type="Pfam" id="PF01578">
    <property type="entry name" value="Cytochrom_C_asm"/>
    <property type="match status" value="1"/>
</dbReference>
<keyword evidence="10" id="KW-1185">Reference proteome</keyword>
<feature type="domain" description="Cytochrome c assembly protein" evidence="8">
    <location>
        <begin position="137"/>
        <end position="345"/>
    </location>
</feature>
<protein>
    <submittedName>
        <fullName evidence="9">C-type cytochrome biogenesis protein CcsB</fullName>
    </submittedName>
</protein>
<reference evidence="10" key="1">
    <citation type="journal article" date="2019" name="Int. J. Syst. Evol. Microbiol.">
        <title>The Global Catalogue of Microorganisms (GCM) 10K type strain sequencing project: providing services to taxonomists for standard genome sequencing and annotation.</title>
        <authorList>
            <consortium name="The Broad Institute Genomics Platform"/>
            <consortium name="The Broad Institute Genome Sequencing Center for Infectious Disease"/>
            <person name="Wu L."/>
            <person name="Ma J."/>
        </authorList>
    </citation>
    <scope>NUCLEOTIDE SEQUENCE [LARGE SCALE GENOMIC DNA]</scope>
    <source>
        <strain evidence="10">JCM 13022</strain>
    </source>
</reference>
<evidence type="ECO:0000313" key="10">
    <source>
        <dbReference type="Proteomes" id="UP001500467"/>
    </source>
</evidence>
<feature type="transmembrane region" description="Helical" evidence="7">
    <location>
        <begin position="320"/>
        <end position="341"/>
    </location>
</feature>
<dbReference type="InterPro" id="IPR017562">
    <property type="entry name" value="Cyt_c_biogenesis_CcsA"/>
</dbReference>
<name>A0ABP4FY98_9PSEU</name>
<accession>A0ABP4FY98</accession>
<feature type="transmembrane region" description="Helical" evidence="7">
    <location>
        <begin position="143"/>
        <end position="160"/>
    </location>
</feature>
<dbReference type="RefSeq" id="WP_253858419.1">
    <property type="nucleotide sequence ID" value="NZ_BAAALM010000008.1"/>
</dbReference>
<dbReference type="EMBL" id="BAAALM010000008">
    <property type="protein sequence ID" value="GAA1206386.1"/>
    <property type="molecule type" value="Genomic_DNA"/>
</dbReference>
<feature type="transmembrane region" description="Helical" evidence="7">
    <location>
        <begin position="200"/>
        <end position="228"/>
    </location>
</feature>
<keyword evidence="5 7" id="KW-0472">Membrane</keyword>
<evidence type="ECO:0000256" key="3">
    <source>
        <dbReference type="ARBA" id="ARBA00022748"/>
    </source>
</evidence>
<feature type="compositionally biased region" description="Basic and acidic residues" evidence="6">
    <location>
        <begin position="41"/>
        <end position="50"/>
    </location>
</feature>
<feature type="transmembrane region" description="Helical" evidence="7">
    <location>
        <begin position="167"/>
        <end position="188"/>
    </location>
</feature>
<sequence length="351" mass="38061">MPVNETLSQYSDWSYTTSVVVYILAMVFFLVEQSFGRHGRQAAERTRSRELVGAGTGNRNTDPGNRNTDPGNRNTDPGIGNTGSGNGNTGPGNGNTGAAPTRAERFGRMGVALTVLGLLLHASALVLRGLATARVPWGNMYEYVMITCFVAVAAWLVLLRKHPVRHLSMFVLLPNVILMFVGGTWLYAVAAPLQPALQSYWLIIHVAAAAASSGVFLVPGVASIFYLIKARNESHPEKFAKFAAKLPAKDVLDRVAYRTTVFAFPVFTFGVLCGAVWAEAAWGRFWGWDPKETVAFIAWIVYAAYLHSRATAGWRGNRAAVINVIGFAVTVFNLFFVNLVTTGLHSYAGVG</sequence>
<feature type="transmembrane region" description="Helical" evidence="7">
    <location>
        <begin position="111"/>
        <end position="131"/>
    </location>
</feature>
<keyword evidence="2 7" id="KW-0812">Transmembrane</keyword>
<feature type="transmembrane region" description="Helical" evidence="7">
    <location>
        <begin position="255"/>
        <end position="278"/>
    </location>
</feature>
<evidence type="ECO:0000256" key="2">
    <source>
        <dbReference type="ARBA" id="ARBA00022692"/>
    </source>
</evidence>
<comment type="caution">
    <text evidence="9">The sequence shown here is derived from an EMBL/GenBank/DDBJ whole genome shotgun (WGS) entry which is preliminary data.</text>
</comment>
<evidence type="ECO:0000256" key="4">
    <source>
        <dbReference type="ARBA" id="ARBA00022989"/>
    </source>
</evidence>
<dbReference type="InterPro" id="IPR002541">
    <property type="entry name" value="Cyt_c_assembly"/>
</dbReference>
<comment type="subcellular location">
    <subcellularLocation>
        <location evidence="1">Membrane</location>
        <topology evidence="1">Multi-pass membrane protein</topology>
    </subcellularLocation>
</comment>
<keyword evidence="4 7" id="KW-1133">Transmembrane helix</keyword>
<proteinExistence type="predicted"/>
<dbReference type="PANTHER" id="PTHR30071:SF1">
    <property type="entry name" value="CYTOCHROME B_B6 PROTEIN-RELATED"/>
    <property type="match status" value="1"/>
</dbReference>
<dbReference type="PANTHER" id="PTHR30071">
    <property type="entry name" value="HEME EXPORTER PROTEIN C"/>
    <property type="match status" value="1"/>
</dbReference>
<feature type="compositionally biased region" description="Polar residues" evidence="6">
    <location>
        <begin position="57"/>
        <end position="75"/>
    </location>
</feature>
<feature type="compositionally biased region" description="Gly residues" evidence="6">
    <location>
        <begin position="80"/>
        <end position="95"/>
    </location>
</feature>
<evidence type="ECO:0000256" key="6">
    <source>
        <dbReference type="SAM" id="MobiDB-lite"/>
    </source>
</evidence>
<evidence type="ECO:0000256" key="5">
    <source>
        <dbReference type="ARBA" id="ARBA00023136"/>
    </source>
</evidence>
<feature type="region of interest" description="Disordered" evidence="6">
    <location>
        <begin position="39"/>
        <end position="101"/>
    </location>
</feature>
<dbReference type="InterPro" id="IPR045062">
    <property type="entry name" value="Cyt_c_biogenesis_CcsA/CcmC"/>
</dbReference>
<evidence type="ECO:0000256" key="7">
    <source>
        <dbReference type="SAM" id="Phobius"/>
    </source>
</evidence>
<evidence type="ECO:0000256" key="1">
    <source>
        <dbReference type="ARBA" id="ARBA00004141"/>
    </source>
</evidence>
<evidence type="ECO:0000259" key="8">
    <source>
        <dbReference type="Pfam" id="PF01578"/>
    </source>
</evidence>
<dbReference type="Proteomes" id="UP001500467">
    <property type="component" value="Unassembled WGS sequence"/>
</dbReference>
<dbReference type="NCBIfam" id="TIGR03144">
    <property type="entry name" value="cytochr_II_ccsB"/>
    <property type="match status" value="1"/>
</dbReference>
<feature type="transmembrane region" description="Helical" evidence="7">
    <location>
        <begin position="13"/>
        <end position="31"/>
    </location>
</feature>
<evidence type="ECO:0000313" key="9">
    <source>
        <dbReference type="EMBL" id="GAA1206386.1"/>
    </source>
</evidence>
<gene>
    <name evidence="9" type="primary">ccsB</name>
    <name evidence="9" type="ORF">GCM10009675_26880</name>
</gene>
<keyword evidence="3" id="KW-0201">Cytochrome c-type biogenesis</keyword>
<feature type="transmembrane region" description="Helical" evidence="7">
    <location>
        <begin position="290"/>
        <end position="308"/>
    </location>
</feature>
<organism evidence="9 10">
    <name type="scientific">Prauserella alba</name>
    <dbReference type="NCBI Taxonomy" id="176898"/>
    <lineage>
        <taxon>Bacteria</taxon>
        <taxon>Bacillati</taxon>
        <taxon>Actinomycetota</taxon>
        <taxon>Actinomycetes</taxon>
        <taxon>Pseudonocardiales</taxon>
        <taxon>Pseudonocardiaceae</taxon>
        <taxon>Prauserella</taxon>
    </lineage>
</organism>